<dbReference type="InterPro" id="IPR048469">
    <property type="entry name" value="YchJ-like_M"/>
</dbReference>
<accession>A0AAD3H8C0</accession>
<dbReference type="InterPro" id="IPR004027">
    <property type="entry name" value="SEC_C_motif"/>
</dbReference>
<protein>
    <recommendedName>
        <fullName evidence="2">YchJ-like middle NTF2-like domain-containing protein</fullName>
    </recommendedName>
</protein>
<reference evidence="3 4" key="1">
    <citation type="journal article" date="2021" name="Sci. Rep.">
        <title>The genome of the diatom Chaetoceros tenuissimus carries an ancient integrated fragment of an extant virus.</title>
        <authorList>
            <person name="Hongo Y."/>
            <person name="Kimura K."/>
            <person name="Takaki Y."/>
            <person name="Yoshida Y."/>
            <person name="Baba S."/>
            <person name="Kobayashi G."/>
            <person name="Nagasaki K."/>
            <person name="Hano T."/>
            <person name="Tomaru Y."/>
        </authorList>
    </citation>
    <scope>NUCLEOTIDE SEQUENCE [LARGE SCALE GENOMIC DNA]</scope>
    <source>
        <strain evidence="3 4">NIES-3715</strain>
    </source>
</reference>
<feature type="chain" id="PRO_5042007596" description="YchJ-like middle NTF2-like domain-containing protein" evidence="1">
    <location>
        <begin position="21"/>
        <end position="224"/>
    </location>
</feature>
<dbReference type="Pfam" id="PF02810">
    <property type="entry name" value="SEC-C"/>
    <property type="match status" value="1"/>
</dbReference>
<evidence type="ECO:0000313" key="4">
    <source>
        <dbReference type="Proteomes" id="UP001054902"/>
    </source>
</evidence>
<feature type="signal peptide" evidence="1">
    <location>
        <begin position="1"/>
        <end position="20"/>
    </location>
</feature>
<name>A0AAD3H8C0_9STRA</name>
<feature type="domain" description="YchJ-like middle NTF2-like" evidence="2">
    <location>
        <begin position="94"/>
        <end position="208"/>
    </location>
</feature>
<evidence type="ECO:0000256" key="1">
    <source>
        <dbReference type="SAM" id="SignalP"/>
    </source>
</evidence>
<dbReference type="InterPro" id="IPR032710">
    <property type="entry name" value="NTF2-like_dom_sf"/>
</dbReference>
<dbReference type="SUPFAM" id="SSF54427">
    <property type="entry name" value="NTF2-like"/>
    <property type="match status" value="1"/>
</dbReference>
<dbReference type="Pfam" id="PF17775">
    <property type="entry name" value="YchJ_M-like"/>
    <property type="match status" value="1"/>
</dbReference>
<comment type="caution">
    <text evidence="3">The sequence shown here is derived from an EMBL/GenBank/DDBJ whole genome shotgun (WGS) entry which is preliminary data.</text>
</comment>
<keyword evidence="1" id="KW-0732">Signal</keyword>
<organism evidence="3 4">
    <name type="scientific">Chaetoceros tenuissimus</name>
    <dbReference type="NCBI Taxonomy" id="426638"/>
    <lineage>
        <taxon>Eukaryota</taxon>
        <taxon>Sar</taxon>
        <taxon>Stramenopiles</taxon>
        <taxon>Ochrophyta</taxon>
        <taxon>Bacillariophyta</taxon>
        <taxon>Coscinodiscophyceae</taxon>
        <taxon>Chaetocerotophycidae</taxon>
        <taxon>Chaetocerotales</taxon>
        <taxon>Chaetocerotaceae</taxon>
        <taxon>Chaetoceros</taxon>
    </lineage>
</organism>
<keyword evidence="4" id="KW-1185">Reference proteome</keyword>
<dbReference type="AlphaFoldDB" id="A0AAD3H8C0"/>
<sequence>MKPTLLFILVSFCIFAQVSAFAAGKKGGKKGKSKPVVGRGFGVSKGPSVEEIAAKFPTRMPDNAEEVDCPCGSGKTYNDCCAPFHKKEKLPASPIDVLRSRYSAFAWRLPLYIIDTTHPECSDWRKNKVDWVKDLNRDGMFDSYDFISLEAGPQEISEDDDKEGFIEFKVNLRANQNIAAVEGEQIVVSERSRFLCSGEPASWTYAGGDVTSDVAGIEDVKLNN</sequence>
<evidence type="ECO:0000313" key="3">
    <source>
        <dbReference type="EMBL" id="GFH53674.1"/>
    </source>
</evidence>
<dbReference type="EMBL" id="BLLK01000047">
    <property type="protein sequence ID" value="GFH53674.1"/>
    <property type="molecule type" value="Genomic_DNA"/>
</dbReference>
<dbReference type="PANTHER" id="PTHR33747:SF1">
    <property type="entry name" value="ADENYLATE CYCLASE-ASSOCIATED CAP C-TERMINAL DOMAIN-CONTAINING PROTEIN"/>
    <property type="match status" value="1"/>
</dbReference>
<dbReference type="Gene3D" id="3.10.450.50">
    <property type="match status" value="1"/>
</dbReference>
<gene>
    <name evidence="3" type="ORF">CTEN210_10150</name>
</gene>
<dbReference type="PANTHER" id="PTHR33747">
    <property type="entry name" value="UPF0225 PROTEIN SCO1677"/>
    <property type="match status" value="1"/>
</dbReference>
<proteinExistence type="predicted"/>
<evidence type="ECO:0000259" key="2">
    <source>
        <dbReference type="Pfam" id="PF17775"/>
    </source>
</evidence>
<dbReference type="Proteomes" id="UP001054902">
    <property type="component" value="Unassembled WGS sequence"/>
</dbReference>